<evidence type="ECO:0000313" key="2">
    <source>
        <dbReference type="Proteomes" id="UP001153331"/>
    </source>
</evidence>
<reference evidence="1" key="1">
    <citation type="submission" date="2022-11" db="EMBL/GenBank/DDBJ databases">
        <title>Genome Sequence of Boeremia exigua.</title>
        <authorList>
            <person name="Buettner E."/>
        </authorList>
    </citation>
    <scope>NUCLEOTIDE SEQUENCE</scope>
    <source>
        <strain evidence="1">CU02</strain>
    </source>
</reference>
<sequence length="386" mass="42911">MATNAAGQLSGEQIAAIAYALPTLAPQGLALGIVVASILLAVVTTIVVCLRIWVRMGLSGALDKTWSTEDYLLVMGFIPFLASVVFAILAAYHGTGMRDVHLPSPLYAIRAGEYIIYWEVLYFISSTIVKIAIGFTCIRIDQRKRVTYPISVNISVMTLIAVLALVFVFINCKPFAATWNPALGTCQKVITLETVSYIVSAVQAVSDWVCAIIPCYIVSTLQMPRRRKISVICILGLGIFASLATIVRVPYLKYYNTAKYPNDFLWLQYRWQQHTADPARFVRPPHEISITGPLASSKQQMESTARRRVRPQDHLATHRHFCNDRSRQKHLTSQVALTGDPRLQQGIDCTRFWGSVAKGCIAAGTILLSNFIVRFILRANTSWAKE</sequence>
<comment type="caution">
    <text evidence="1">The sequence shown here is derived from an EMBL/GenBank/DDBJ whole genome shotgun (WGS) entry which is preliminary data.</text>
</comment>
<dbReference type="Proteomes" id="UP001153331">
    <property type="component" value="Unassembled WGS sequence"/>
</dbReference>
<dbReference type="EMBL" id="JAPHNI010000086">
    <property type="protein sequence ID" value="KAJ8116626.1"/>
    <property type="molecule type" value="Genomic_DNA"/>
</dbReference>
<proteinExistence type="predicted"/>
<keyword evidence="2" id="KW-1185">Reference proteome</keyword>
<evidence type="ECO:0000313" key="1">
    <source>
        <dbReference type="EMBL" id="KAJ8116626.1"/>
    </source>
</evidence>
<gene>
    <name evidence="1" type="ORF">OPT61_g1990</name>
</gene>
<organism evidence="1 2">
    <name type="scientific">Boeremia exigua</name>
    <dbReference type="NCBI Taxonomy" id="749465"/>
    <lineage>
        <taxon>Eukaryota</taxon>
        <taxon>Fungi</taxon>
        <taxon>Dikarya</taxon>
        <taxon>Ascomycota</taxon>
        <taxon>Pezizomycotina</taxon>
        <taxon>Dothideomycetes</taxon>
        <taxon>Pleosporomycetidae</taxon>
        <taxon>Pleosporales</taxon>
        <taxon>Pleosporineae</taxon>
        <taxon>Didymellaceae</taxon>
        <taxon>Boeremia</taxon>
    </lineage>
</organism>
<name>A0ACC2IN50_9PLEO</name>
<accession>A0ACC2IN50</accession>
<protein>
    <submittedName>
        <fullName evidence="1">Uncharacterized protein</fullName>
    </submittedName>
</protein>